<feature type="domain" description="RES" evidence="1">
    <location>
        <begin position="15"/>
        <end position="141"/>
    </location>
</feature>
<accession>A0A7X6DN56</accession>
<dbReference type="Pfam" id="PF08808">
    <property type="entry name" value="RES"/>
    <property type="match status" value="1"/>
</dbReference>
<reference evidence="2 3" key="1">
    <citation type="journal article" date="2020" name="Nature">
        <title>Bacterial chemolithoautotrophy via manganese oxidation.</title>
        <authorList>
            <person name="Yu H."/>
            <person name="Leadbetter J.R."/>
        </authorList>
    </citation>
    <scope>NUCLEOTIDE SEQUENCE [LARGE SCALE GENOMIC DNA]</scope>
    <source>
        <strain evidence="2 3">Mn-1</strain>
    </source>
</reference>
<comment type="caution">
    <text evidence="2">The sequence shown here is derived from an EMBL/GenBank/DDBJ whole genome shotgun (WGS) entry which is preliminary data.</text>
</comment>
<proteinExistence type="predicted"/>
<name>A0A7X6DN56_9BACT</name>
<evidence type="ECO:0000313" key="3">
    <source>
        <dbReference type="Proteomes" id="UP000534783"/>
    </source>
</evidence>
<sequence length="157" mass="17644">MRRVYRIALAKHAHDLSGKGARLTGGRWNAKDTAVIYTSESRSLAAMEYLVHVSLTNIPPEIKIVTIGIPETIVPKQIDPSDLPKDWRKSPAPFLLGDIGTQWALGMESLLLRVPSAVVMHEFNILINPIHPDMKSVKILDVESFIYDERLHKPTKQ</sequence>
<dbReference type="AlphaFoldDB" id="A0A7X6DN56"/>
<evidence type="ECO:0000313" key="2">
    <source>
        <dbReference type="EMBL" id="NKE70187.1"/>
    </source>
</evidence>
<gene>
    <name evidence="2" type="ORF">MNODULE_05445</name>
</gene>
<dbReference type="Proteomes" id="UP000534783">
    <property type="component" value="Unassembled WGS sequence"/>
</dbReference>
<organism evidence="2 3">
    <name type="scientific">Candidatus Manganitrophus noduliformans</name>
    <dbReference type="NCBI Taxonomy" id="2606439"/>
    <lineage>
        <taxon>Bacteria</taxon>
        <taxon>Pseudomonadati</taxon>
        <taxon>Nitrospirota</taxon>
        <taxon>Nitrospiria</taxon>
        <taxon>Candidatus Troglogloeales</taxon>
        <taxon>Candidatus Manganitrophaceae</taxon>
        <taxon>Candidatus Manganitrophus</taxon>
    </lineage>
</organism>
<dbReference type="EMBL" id="VTOW01000001">
    <property type="protein sequence ID" value="NKE70187.1"/>
    <property type="molecule type" value="Genomic_DNA"/>
</dbReference>
<dbReference type="RefSeq" id="WP_168058449.1">
    <property type="nucleotide sequence ID" value="NZ_VTOW01000001.1"/>
</dbReference>
<evidence type="ECO:0000259" key="1">
    <source>
        <dbReference type="SMART" id="SM00953"/>
    </source>
</evidence>
<dbReference type="InterPro" id="IPR014914">
    <property type="entry name" value="RES_dom"/>
</dbReference>
<protein>
    <submittedName>
        <fullName evidence="2">RES family NAD+ phosphorylase</fullName>
    </submittedName>
</protein>
<dbReference type="SMART" id="SM00953">
    <property type="entry name" value="RES"/>
    <property type="match status" value="1"/>
</dbReference>
<keyword evidence="3" id="KW-1185">Reference proteome</keyword>